<keyword evidence="2" id="KW-1185">Reference proteome</keyword>
<reference evidence="1" key="1">
    <citation type="submission" date="2020-08" db="EMBL/GenBank/DDBJ databases">
        <title>Multicomponent nature underlies the extraordinary mechanical properties of spider dragline silk.</title>
        <authorList>
            <person name="Kono N."/>
            <person name="Nakamura H."/>
            <person name="Mori M."/>
            <person name="Yoshida Y."/>
            <person name="Ohtoshi R."/>
            <person name="Malay A.D."/>
            <person name="Moran D.A.P."/>
            <person name="Tomita M."/>
            <person name="Numata K."/>
            <person name="Arakawa K."/>
        </authorList>
    </citation>
    <scope>NUCLEOTIDE SEQUENCE</scope>
</reference>
<dbReference type="AlphaFoldDB" id="A0A8X6U881"/>
<dbReference type="EMBL" id="BMAW01025201">
    <property type="protein sequence ID" value="GFT91358.1"/>
    <property type="molecule type" value="Genomic_DNA"/>
</dbReference>
<comment type="caution">
    <text evidence="1">The sequence shown here is derived from an EMBL/GenBank/DDBJ whole genome shotgun (WGS) entry which is preliminary data.</text>
</comment>
<name>A0A8X6U881_NEPPI</name>
<evidence type="ECO:0000313" key="1">
    <source>
        <dbReference type="EMBL" id="GFT91358.1"/>
    </source>
</evidence>
<sequence length="90" mass="10589">MQSLCTIWTIAEESTNLQHIRSRVTICAQGTQWPFLIRKALSRLYKSATKRRIQGTEQVQRPAIREDQSLWLLTELRRSFYHNTSAVWIA</sequence>
<organism evidence="1 2">
    <name type="scientific">Nephila pilipes</name>
    <name type="common">Giant wood spider</name>
    <name type="synonym">Nephila maculata</name>
    <dbReference type="NCBI Taxonomy" id="299642"/>
    <lineage>
        <taxon>Eukaryota</taxon>
        <taxon>Metazoa</taxon>
        <taxon>Ecdysozoa</taxon>
        <taxon>Arthropoda</taxon>
        <taxon>Chelicerata</taxon>
        <taxon>Arachnida</taxon>
        <taxon>Araneae</taxon>
        <taxon>Araneomorphae</taxon>
        <taxon>Entelegynae</taxon>
        <taxon>Araneoidea</taxon>
        <taxon>Nephilidae</taxon>
        <taxon>Nephila</taxon>
    </lineage>
</organism>
<accession>A0A8X6U881</accession>
<evidence type="ECO:0000313" key="2">
    <source>
        <dbReference type="Proteomes" id="UP000887013"/>
    </source>
</evidence>
<protein>
    <submittedName>
        <fullName evidence="1">Uncharacterized protein</fullName>
    </submittedName>
</protein>
<gene>
    <name evidence="1" type="ORF">NPIL_238151</name>
</gene>
<proteinExistence type="predicted"/>
<dbReference type="Proteomes" id="UP000887013">
    <property type="component" value="Unassembled WGS sequence"/>
</dbReference>